<evidence type="ECO:0000313" key="2">
    <source>
        <dbReference type="Proteomes" id="UP000188937"/>
    </source>
</evidence>
<proteinExistence type="predicted"/>
<dbReference type="KEGG" id="aace:A0U92_00370"/>
<sequence length="250" mass="27833">MLQRRLGKKPARLDPRTYRLSTSLSFRLPAPPPTVNWAENVNWPMWCNDRLGCCTQVSVASAIRTWTGTALTPIVLSDEQVVANYSAESGYVQNEPSTDQGGVEVEVLSRWCREGYDRPGQTRDYLTAFGYINPRDTLSVHRAIAMLGGLYIGLSLPEYACSGNNDWVVDPSADNSIAGGHAVWLHGYDSDWLYLNTWGGVRRMSYGFFTAHCDEAYGLISRQNWTNLKGVSPENETVDDLVEELKSAAT</sequence>
<reference evidence="1 2" key="1">
    <citation type="submission" date="2016-03" db="EMBL/GenBank/DDBJ databases">
        <title>Acetic acid bacteria sequencing.</title>
        <authorList>
            <person name="Brandt J."/>
            <person name="Jakob F."/>
            <person name="Vogel R.F."/>
        </authorList>
    </citation>
    <scope>NUCLEOTIDE SEQUENCE [LARGE SCALE GENOMIC DNA]</scope>
    <source>
        <strain evidence="1 2">TMW2.1153</strain>
    </source>
</reference>
<dbReference type="Gene3D" id="3.90.70.10">
    <property type="entry name" value="Cysteine proteinases"/>
    <property type="match status" value="1"/>
</dbReference>
<evidence type="ECO:0008006" key="3">
    <source>
        <dbReference type="Google" id="ProtNLM"/>
    </source>
</evidence>
<accession>A0A1U9KK32</accession>
<name>A0A1U9KK32_ACEAC</name>
<protein>
    <recommendedName>
        <fullName evidence="3">Peptidase C39-like domain-containing protein</fullName>
    </recommendedName>
</protein>
<organism evidence="1 2">
    <name type="scientific">Acetobacter aceti</name>
    <dbReference type="NCBI Taxonomy" id="435"/>
    <lineage>
        <taxon>Bacteria</taxon>
        <taxon>Pseudomonadati</taxon>
        <taxon>Pseudomonadota</taxon>
        <taxon>Alphaproteobacteria</taxon>
        <taxon>Acetobacterales</taxon>
        <taxon>Acetobacteraceae</taxon>
        <taxon>Acetobacter</taxon>
        <taxon>Acetobacter subgen. Acetobacter</taxon>
    </lineage>
</organism>
<dbReference type="EMBL" id="CP014692">
    <property type="protein sequence ID" value="AQS86162.1"/>
    <property type="molecule type" value="Genomic_DNA"/>
</dbReference>
<evidence type="ECO:0000313" key="1">
    <source>
        <dbReference type="EMBL" id="AQS86162.1"/>
    </source>
</evidence>
<dbReference type="Proteomes" id="UP000188937">
    <property type="component" value="Chromosome"/>
</dbReference>
<dbReference type="OrthoDB" id="7247547at2"/>
<keyword evidence="2" id="KW-1185">Reference proteome</keyword>
<dbReference type="SUPFAM" id="SSF54001">
    <property type="entry name" value="Cysteine proteinases"/>
    <property type="match status" value="1"/>
</dbReference>
<dbReference type="AlphaFoldDB" id="A0A1U9KK32"/>
<dbReference type="InterPro" id="IPR038765">
    <property type="entry name" value="Papain-like_cys_pep_sf"/>
</dbReference>
<gene>
    <name evidence="1" type="ORF">A0U92_00370</name>
</gene>